<dbReference type="EMBL" id="OX451738">
    <property type="protein sequence ID" value="CAI8606013.1"/>
    <property type="molecule type" value="Genomic_DNA"/>
</dbReference>
<accession>A0AAV1AAA0</accession>
<keyword evidence="1" id="KW-0812">Transmembrane</keyword>
<dbReference type="Proteomes" id="UP001157006">
    <property type="component" value="Chromosome 3"/>
</dbReference>
<gene>
    <name evidence="2" type="ORF">VFH_III209560</name>
</gene>
<keyword evidence="1" id="KW-0472">Membrane</keyword>
<keyword evidence="3" id="KW-1185">Reference proteome</keyword>
<evidence type="ECO:0000256" key="1">
    <source>
        <dbReference type="SAM" id="Phobius"/>
    </source>
</evidence>
<evidence type="ECO:0000313" key="2">
    <source>
        <dbReference type="EMBL" id="CAI8606013.1"/>
    </source>
</evidence>
<feature type="transmembrane region" description="Helical" evidence="1">
    <location>
        <begin position="80"/>
        <end position="98"/>
    </location>
</feature>
<dbReference type="AlphaFoldDB" id="A0AAV1AAA0"/>
<evidence type="ECO:0008006" key="4">
    <source>
        <dbReference type="Google" id="ProtNLM"/>
    </source>
</evidence>
<name>A0AAV1AAA0_VICFA</name>
<protein>
    <recommendedName>
        <fullName evidence="4">Transmembrane protein</fullName>
    </recommendedName>
</protein>
<keyword evidence="1" id="KW-1133">Transmembrane helix</keyword>
<reference evidence="2 3" key="1">
    <citation type="submission" date="2023-01" db="EMBL/GenBank/DDBJ databases">
        <authorList>
            <person name="Kreplak J."/>
        </authorList>
    </citation>
    <scope>NUCLEOTIDE SEQUENCE [LARGE SCALE GENOMIC DNA]</scope>
</reference>
<organism evidence="2 3">
    <name type="scientific">Vicia faba</name>
    <name type="common">Broad bean</name>
    <name type="synonym">Faba vulgaris</name>
    <dbReference type="NCBI Taxonomy" id="3906"/>
    <lineage>
        <taxon>Eukaryota</taxon>
        <taxon>Viridiplantae</taxon>
        <taxon>Streptophyta</taxon>
        <taxon>Embryophyta</taxon>
        <taxon>Tracheophyta</taxon>
        <taxon>Spermatophyta</taxon>
        <taxon>Magnoliopsida</taxon>
        <taxon>eudicotyledons</taxon>
        <taxon>Gunneridae</taxon>
        <taxon>Pentapetalae</taxon>
        <taxon>rosids</taxon>
        <taxon>fabids</taxon>
        <taxon>Fabales</taxon>
        <taxon>Fabaceae</taxon>
        <taxon>Papilionoideae</taxon>
        <taxon>50 kb inversion clade</taxon>
        <taxon>NPAAA clade</taxon>
        <taxon>Hologalegina</taxon>
        <taxon>IRL clade</taxon>
        <taxon>Fabeae</taxon>
        <taxon>Vicia</taxon>
    </lineage>
</organism>
<sequence>MNDAAKFFISLTRSDGAATQPFFSDRTSTSSVEAPLTSVTFRSHLSCDSGFSATLNRSVKHVGLLAMIRKMKKRKPNRSFHRYEIAHAFLLVLVLSFLSSASNSAILRFCACVVEGRR</sequence>
<proteinExistence type="predicted"/>
<evidence type="ECO:0000313" key="3">
    <source>
        <dbReference type="Proteomes" id="UP001157006"/>
    </source>
</evidence>